<gene>
    <name evidence="3" type="ordered locus">Dde_0503</name>
</gene>
<evidence type="ECO:0000313" key="4">
    <source>
        <dbReference type="Proteomes" id="UP000002710"/>
    </source>
</evidence>
<feature type="transmembrane region" description="Helical" evidence="1">
    <location>
        <begin position="128"/>
        <end position="147"/>
    </location>
</feature>
<accession>Q315U2</accession>
<dbReference type="Proteomes" id="UP000002710">
    <property type="component" value="Chromosome"/>
</dbReference>
<keyword evidence="4" id="KW-1185">Reference proteome</keyword>
<dbReference type="Pfam" id="PF04982">
    <property type="entry name" value="TM_HPP"/>
    <property type="match status" value="1"/>
</dbReference>
<dbReference type="InterPro" id="IPR058581">
    <property type="entry name" value="TM_HPP"/>
</dbReference>
<dbReference type="InterPro" id="IPR007065">
    <property type="entry name" value="HPP"/>
</dbReference>
<name>Q315U2_OLEA2</name>
<dbReference type="eggNOG" id="COG3448">
    <property type="taxonomic scope" value="Bacteria"/>
</dbReference>
<organism evidence="3 4">
    <name type="scientific">Oleidesulfovibrio alaskensis (strain ATCC BAA-1058 / DSM 17464 / G20)</name>
    <name type="common">Desulfovibrio alaskensis</name>
    <dbReference type="NCBI Taxonomy" id="207559"/>
    <lineage>
        <taxon>Bacteria</taxon>
        <taxon>Pseudomonadati</taxon>
        <taxon>Thermodesulfobacteriota</taxon>
        <taxon>Desulfovibrionia</taxon>
        <taxon>Desulfovibrionales</taxon>
        <taxon>Desulfovibrionaceae</taxon>
        <taxon>Oleidesulfovibrio</taxon>
    </lineage>
</organism>
<evidence type="ECO:0000313" key="3">
    <source>
        <dbReference type="EMBL" id="ABB37304.2"/>
    </source>
</evidence>
<feature type="transmembrane region" description="Helical" evidence="1">
    <location>
        <begin position="167"/>
        <end position="191"/>
    </location>
</feature>
<feature type="transmembrane region" description="Helical" evidence="1">
    <location>
        <begin position="53"/>
        <end position="71"/>
    </location>
</feature>
<dbReference type="EMBL" id="CP000112">
    <property type="protein sequence ID" value="ABB37304.2"/>
    <property type="molecule type" value="Genomic_DNA"/>
</dbReference>
<evidence type="ECO:0000259" key="2">
    <source>
        <dbReference type="Pfam" id="PF04982"/>
    </source>
</evidence>
<keyword evidence="1" id="KW-0812">Transmembrane</keyword>
<dbReference type="AlphaFoldDB" id="Q315U2"/>
<feature type="domain" description="HPP transmembrane region" evidence="2">
    <location>
        <begin position="46"/>
        <end position="201"/>
    </location>
</feature>
<protein>
    <submittedName>
        <fullName evidence="3">HPP family protein</fullName>
    </submittedName>
</protein>
<dbReference type="PANTHER" id="PTHR33741">
    <property type="entry name" value="TRANSMEMBRANE PROTEIN DDB_G0269096-RELATED"/>
    <property type="match status" value="1"/>
</dbReference>
<feature type="transmembrane region" description="Helical" evidence="1">
    <location>
        <begin position="78"/>
        <end position="94"/>
    </location>
</feature>
<keyword evidence="1" id="KW-0472">Membrane</keyword>
<dbReference type="PANTHER" id="PTHR33741:SF5">
    <property type="entry name" value="TRANSMEMBRANE PROTEIN DDB_G0269096-RELATED"/>
    <property type="match status" value="1"/>
</dbReference>
<dbReference type="STRING" id="207559.Dde_0503"/>
<dbReference type="KEGG" id="dde:Dde_0503"/>
<sequence>MPDVTQVTVFRRRTGHIRHMTQPEKKSAPAGYLCKMRGCATNDWRPCMHEACWSAAGAFAGILLLGLLNSFLSRADSVLLIGSFGASAVLAYGAPDAPLSQPRNLVGGHLLSAATGVACFQLLGNDAFAAAAAVSLAIFFMHLTGTLHPSGGATALIAVIGSPAVHALGYMYVIIPAGAGAAIILGVALVVNNLSRRRSYPRWWW</sequence>
<dbReference type="HOGENOM" id="CLU_040397_2_1_7"/>
<keyword evidence="1" id="KW-1133">Transmembrane helix</keyword>
<reference evidence="3 4" key="1">
    <citation type="journal article" date="2011" name="J. Bacteriol.">
        <title>Complete genome sequence and updated annotation of Desulfovibrio alaskensis G20.</title>
        <authorList>
            <person name="Hauser L.J."/>
            <person name="Land M.L."/>
            <person name="Brown S.D."/>
            <person name="Larimer F."/>
            <person name="Keller K.L."/>
            <person name="Rapp-Giles B.J."/>
            <person name="Price M.N."/>
            <person name="Lin M."/>
            <person name="Bruce D.C."/>
            <person name="Detter J.C."/>
            <person name="Tapia R."/>
            <person name="Han C.S."/>
            <person name="Goodwin L.A."/>
            <person name="Cheng J.F."/>
            <person name="Pitluck S."/>
            <person name="Copeland A."/>
            <person name="Lucas S."/>
            <person name="Nolan M."/>
            <person name="Lapidus A.L."/>
            <person name="Palumbo A.V."/>
            <person name="Wall J.D."/>
        </authorList>
    </citation>
    <scope>NUCLEOTIDE SEQUENCE [LARGE SCALE GENOMIC DNA]</scope>
    <source>
        <strain evidence="4">ATCC BAA 1058 / DSM 17464 / G20</strain>
    </source>
</reference>
<feature type="transmembrane region" description="Helical" evidence="1">
    <location>
        <begin position="106"/>
        <end position="123"/>
    </location>
</feature>
<proteinExistence type="predicted"/>
<evidence type="ECO:0000256" key="1">
    <source>
        <dbReference type="SAM" id="Phobius"/>
    </source>
</evidence>